<sequence length="84" mass="9579">MYKVKVFVTLKESVIDPEGAAATKELKNSNFPEVENVRVGKYVELTIDKTDKNVEEAVHEMCKNLLVNTEVEDYRFEIEEAAAK</sequence>
<keyword evidence="3 6" id="KW-0547">Nucleotide-binding</keyword>
<dbReference type="Pfam" id="PF02700">
    <property type="entry name" value="PurS"/>
    <property type="match status" value="1"/>
</dbReference>
<evidence type="ECO:0000256" key="3">
    <source>
        <dbReference type="ARBA" id="ARBA00022741"/>
    </source>
</evidence>
<evidence type="ECO:0000256" key="5">
    <source>
        <dbReference type="ARBA" id="ARBA00022840"/>
    </source>
</evidence>
<keyword evidence="1 6" id="KW-0963">Cytoplasm</keyword>
<comment type="subunit">
    <text evidence="6">Part of the FGAM synthase complex composed of 1 PurL, 1 PurQ and 2 PurS subunits.</text>
</comment>
<comment type="catalytic activity">
    <reaction evidence="6">
        <text>N(2)-formyl-N(1)-(5-phospho-beta-D-ribosyl)glycinamide + L-glutamine + ATP + H2O = 2-formamido-N(1)-(5-O-phospho-beta-D-ribosyl)acetamidine + L-glutamate + ADP + phosphate + H(+)</text>
        <dbReference type="Rhea" id="RHEA:17129"/>
        <dbReference type="ChEBI" id="CHEBI:15377"/>
        <dbReference type="ChEBI" id="CHEBI:15378"/>
        <dbReference type="ChEBI" id="CHEBI:29985"/>
        <dbReference type="ChEBI" id="CHEBI:30616"/>
        <dbReference type="ChEBI" id="CHEBI:43474"/>
        <dbReference type="ChEBI" id="CHEBI:58359"/>
        <dbReference type="ChEBI" id="CHEBI:147286"/>
        <dbReference type="ChEBI" id="CHEBI:147287"/>
        <dbReference type="ChEBI" id="CHEBI:456216"/>
        <dbReference type="EC" id="6.3.5.3"/>
    </reaction>
</comment>
<dbReference type="EMBL" id="QYTW02000011">
    <property type="protein sequence ID" value="RST59441.1"/>
    <property type="molecule type" value="Genomic_DNA"/>
</dbReference>
<dbReference type="Proteomes" id="UP000287296">
    <property type="component" value="Unassembled WGS sequence"/>
</dbReference>
<evidence type="ECO:0000313" key="7">
    <source>
        <dbReference type="EMBL" id="RST59441.1"/>
    </source>
</evidence>
<comment type="subcellular location">
    <subcellularLocation>
        <location evidence="6">Cytoplasm</location>
    </subcellularLocation>
</comment>
<dbReference type="Gene3D" id="3.30.1280.10">
    <property type="entry name" value="Phosphoribosylformylglycinamidine synthase subunit PurS"/>
    <property type="match status" value="1"/>
</dbReference>
<evidence type="ECO:0000256" key="1">
    <source>
        <dbReference type="ARBA" id="ARBA00022490"/>
    </source>
</evidence>
<accession>A0A429X835</accession>
<dbReference type="PANTHER" id="PTHR34696:SF1">
    <property type="entry name" value="PHOSPHORIBOSYLFORMYLGLYCINAMIDINE SYNTHASE SUBUNIT PURS"/>
    <property type="match status" value="1"/>
</dbReference>
<evidence type="ECO:0000256" key="4">
    <source>
        <dbReference type="ARBA" id="ARBA00022755"/>
    </source>
</evidence>
<dbReference type="RefSeq" id="WP_120116574.1">
    <property type="nucleotide sequence ID" value="NZ_DAMDJW010000021.1"/>
</dbReference>
<dbReference type="InterPro" id="IPR036604">
    <property type="entry name" value="PurS-like_sf"/>
</dbReference>
<dbReference type="GO" id="GO:0004642">
    <property type="term" value="F:phosphoribosylformylglycinamidine synthase activity"/>
    <property type="evidence" value="ECO:0007669"/>
    <property type="project" value="UniProtKB-UniRule"/>
</dbReference>
<evidence type="ECO:0000313" key="8">
    <source>
        <dbReference type="Proteomes" id="UP000287296"/>
    </source>
</evidence>
<comment type="function">
    <text evidence="6">Part of the phosphoribosylformylglycinamidine synthase complex involved in the purines biosynthetic pathway. Catalyzes the ATP-dependent conversion of formylglycinamide ribonucleotide (FGAR) and glutamine to yield formylglycinamidine ribonucleotide (FGAM) and glutamate. The FGAM synthase complex is composed of three subunits. PurQ produces an ammonia molecule by converting glutamine to glutamate. PurL transfers the ammonia molecule to FGAR to form FGAM in an ATP-dependent manner. PurS interacts with PurQ and PurL and is thought to assist in the transfer of the ammonia molecule from PurQ to PurL.</text>
</comment>
<proteinExistence type="inferred from homology"/>
<comment type="caution">
    <text evidence="7">The sequence shown here is derived from an EMBL/GenBank/DDBJ whole genome shotgun (WGS) entry which is preliminary data.</text>
</comment>
<evidence type="ECO:0000256" key="6">
    <source>
        <dbReference type="HAMAP-Rule" id="MF_01926"/>
    </source>
</evidence>
<dbReference type="UniPathway" id="UPA00074">
    <property type="reaction ID" value="UER00128"/>
</dbReference>
<name>A0A429X835_SIMTE</name>
<dbReference type="AlphaFoldDB" id="A0A429X835"/>
<gene>
    <name evidence="6 7" type="primary">purS</name>
    <name evidence="7" type="ORF">D5F11_012685</name>
</gene>
<dbReference type="NCBIfam" id="NF004630">
    <property type="entry name" value="PRK05974.1"/>
    <property type="match status" value="1"/>
</dbReference>
<dbReference type="NCBIfam" id="TIGR00302">
    <property type="entry name" value="phosphoribosylformylglycinamidine synthase subunit PurS"/>
    <property type="match status" value="1"/>
</dbReference>
<dbReference type="GO" id="GO:0005524">
    <property type="term" value="F:ATP binding"/>
    <property type="evidence" value="ECO:0007669"/>
    <property type="project" value="UniProtKB-UniRule"/>
</dbReference>
<dbReference type="EC" id="6.3.5.3" evidence="6"/>
<evidence type="ECO:0000256" key="2">
    <source>
        <dbReference type="ARBA" id="ARBA00022598"/>
    </source>
</evidence>
<dbReference type="SUPFAM" id="SSF82697">
    <property type="entry name" value="PurS-like"/>
    <property type="match status" value="1"/>
</dbReference>
<comment type="pathway">
    <text evidence="6">Purine metabolism; IMP biosynthesis via de novo pathway; 5-amino-1-(5-phospho-D-ribosyl)imidazole from N(2)-formyl-N(1)-(5-phospho-D-ribosyl)glycinamide: step 1/2.</text>
</comment>
<dbReference type="GO" id="GO:0006189">
    <property type="term" value="P:'de novo' IMP biosynthetic process"/>
    <property type="evidence" value="ECO:0007669"/>
    <property type="project" value="UniProtKB-UniRule"/>
</dbReference>
<dbReference type="PANTHER" id="PTHR34696">
    <property type="entry name" value="PHOSPHORIBOSYLFORMYLGLYCINAMIDINE SYNTHASE SUBUNIT PURS"/>
    <property type="match status" value="1"/>
</dbReference>
<organism evidence="7 8">
    <name type="scientific">Siminovitchia terrae</name>
    <name type="common">Bacillus terrae</name>
    <dbReference type="NCBI Taxonomy" id="1914933"/>
    <lineage>
        <taxon>Bacteria</taxon>
        <taxon>Bacillati</taxon>
        <taxon>Bacillota</taxon>
        <taxon>Bacilli</taxon>
        <taxon>Bacillales</taxon>
        <taxon>Bacillaceae</taxon>
        <taxon>Siminovitchia</taxon>
    </lineage>
</organism>
<dbReference type="HAMAP" id="MF_01926">
    <property type="entry name" value="PurS"/>
    <property type="match status" value="1"/>
</dbReference>
<dbReference type="OrthoDB" id="9799101at2"/>
<comment type="similarity">
    <text evidence="6">Belongs to the PurS family.</text>
</comment>
<keyword evidence="2 6" id="KW-0436">Ligase</keyword>
<keyword evidence="4 6" id="KW-0658">Purine biosynthesis</keyword>
<dbReference type="InterPro" id="IPR003850">
    <property type="entry name" value="PurS"/>
</dbReference>
<keyword evidence="5 6" id="KW-0067">ATP-binding</keyword>
<dbReference type="GO" id="GO:0005737">
    <property type="term" value="C:cytoplasm"/>
    <property type="evidence" value="ECO:0007669"/>
    <property type="project" value="UniProtKB-SubCell"/>
</dbReference>
<protein>
    <recommendedName>
        <fullName evidence="6">Phosphoribosylformylglycinamidine synthase subunit PurS</fullName>
        <shortName evidence="6">FGAM synthase</shortName>
        <ecNumber evidence="6">6.3.5.3</ecNumber>
    </recommendedName>
    <alternativeName>
        <fullName evidence="6">Formylglycinamide ribonucleotide amidotransferase subunit III</fullName>
        <shortName evidence="6">FGAR amidotransferase III</shortName>
        <shortName evidence="6">FGAR-AT III</shortName>
    </alternativeName>
    <alternativeName>
        <fullName evidence="6">Phosphoribosylformylglycinamidine synthase subunit III</fullName>
    </alternativeName>
</protein>
<reference evidence="7 8" key="1">
    <citation type="submission" date="2018-12" db="EMBL/GenBank/DDBJ databases">
        <authorList>
            <person name="Sun L."/>
            <person name="Chen Z."/>
        </authorList>
    </citation>
    <scope>NUCLEOTIDE SEQUENCE [LARGE SCALE GENOMIC DNA]</scope>
    <source>
        <strain evidence="7 8">LMG 29736</strain>
    </source>
</reference>